<organism evidence="2 3">
    <name type="scientific">Imshaugia aleurites</name>
    <dbReference type="NCBI Taxonomy" id="172621"/>
    <lineage>
        <taxon>Eukaryota</taxon>
        <taxon>Fungi</taxon>
        <taxon>Dikarya</taxon>
        <taxon>Ascomycota</taxon>
        <taxon>Pezizomycotina</taxon>
        <taxon>Lecanoromycetes</taxon>
        <taxon>OSLEUM clade</taxon>
        <taxon>Lecanoromycetidae</taxon>
        <taxon>Lecanorales</taxon>
        <taxon>Lecanorineae</taxon>
        <taxon>Parmeliaceae</taxon>
        <taxon>Imshaugia</taxon>
    </lineage>
</organism>
<name>A0A8H3G7V7_9LECA</name>
<dbReference type="AlphaFoldDB" id="A0A8H3G7V7"/>
<feature type="region of interest" description="Disordered" evidence="1">
    <location>
        <begin position="1"/>
        <end position="20"/>
    </location>
</feature>
<dbReference type="EMBL" id="CAJPDT010000105">
    <property type="protein sequence ID" value="CAF9938133.1"/>
    <property type="molecule type" value="Genomic_DNA"/>
</dbReference>
<reference evidence="2" key="1">
    <citation type="submission" date="2021-03" db="EMBL/GenBank/DDBJ databases">
        <authorList>
            <person name="Tagirdzhanova G."/>
        </authorList>
    </citation>
    <scope>NUCLEOTIDE SEQUENCE</scope>
</reference>
<protein>
    <submittedName>
        <fullName evidence="2">Uncharacterized protein</fullName>
    </submittedName>
</protein>
<dbReference type="OrthoDB" id="3432781at2759"/>
<evidence type="ECO:0000256" key="1">
    <source>
        <dbReference type="SAM" id="MobiDB-lite"/>
    </source>
</evidence>
<keyword evidence="3" id="KW-1185">Reference proteome</keyword>
<comment type="caution">
    <text evidence="2">The sequence shown here is derived from an EMBL/GenBank/DDBJ whole genome shotgun (WGS) entry which is preliminary data.</text>
</comment>
<accession>A0A8H3G7V7</accession>
<evidence type="ECO:0000313" key="2">
    <source>
        <dbReference type="EMBL" id="CAF9938133.1"/>
    </source>
</evidence>
<gene>
    <name evidence="2" type="ORF">IMSHALPRED_000684</name>
</gene>
<dbReference type="Proteomes" id="UP000664534">
    <property type="component" value="Unassembled WGS sequence"/>
</dbReference>
<dbReference type="InterPro" id="IPR025213">
    <property type="entry name" value="Sim4_Fta2"/>
</dbReference>
<proteinExistence type="predicted"/>
<sequence>MVETPNYDGPLPQCQGPKLKPFPHRKSKVDFIRLLSDSESTGGIESGGHAHVFEVSIEGETYALKVFKFFDDEEVRAGLNYTRADHSISIDLLHSHSDPFYNECRAFGQIIQAGQNGRVAVRCYGHLTLPAETEEDLDQRYKLAWDRPAEDCDKPMSQRQPFRAIVKELVIDDVPLSQKVVNKMVKDLKKMRALGVYPMDVCRRNYRAGLLVDMSLAMTEPHYLFGLRSKRHVDDMKREDLANVLQIAKDGGFTCRVRDDEFCSKIRAREGSF</sequence>
<dbReference type="Pfam" id="PF13095">
    <property type="entry name" value="FTA2"/>
    <property type="match status" value="1"/>
</dbReference>
<evidence type="ECO:0000313" key="3">
    <source>
        <dbReference type="Proteomes" id="UP000664534"/>
    </source>
</evidence>